<dbReference type="Pfam" id="PF23343">
    <property type="entry name" value="REP_ORF2-G2P"/>
    <property type="match status" value="1"/>
</dbReference>
<gene>
    <name evidence="2" type="ORF">DW740_00430</name>
</gene>
<accession>A0A414JBB5</accession>
<name>A0A414JBB5_9FIRM</name>
<feature type="domain" description="Replication-associated protein ORF2/G2P" evidence="1">
    <location>
        <begin position="84"/>
        <end position="197"/>
    </location>
</feature>
<comment type="caution">
    <text evidence="2">The sequence shown here is derived from an EMBL/GenBank/DDBJ whole genome shotgun (WGS) entry which is preliminary data.</text>
</comment>
<dbReference type="Proteomes" id="UP000283745">
    <property type="component" value="Unassembled WGS sequence"/>
</dbReference>
<dbReference type="AlphaFoldDB" id="A0A414JBB5"/>
<reference evidence="2 3" key="1">
    <citation type="submission" date="2018-08" db="EMBL/GenBank/DDBJ databases">
        <title>A genome reference for cultivated species of the human gut microbiota.</title>
        <authorList>
            <person name="Zou Y."/>
            <person name="Xue W."/>
            <person name="Luo G."/>
        </authorList>
    </citation>
    <scope>NUCLEOTIDE SEQUENCE [LARGE SCALE GENOMIC DNA]</scope>
    <source>
        <strain evidence="2 3">AM28-23</strain>
    </source>
</reference>
<dbReference type="EMBL" id="QSKF01000001">
    <property type="protein sequence ID" value="RHE41821.1"/>
    <property type="molecule type" value="Genomic_DNA"/>
</dbReference>
<evidence type="ECO:0000313" key="2">
    <source>
        <dbReference type="EMBL" id="RHE41821.1"/>
    </source>
</evidence>
<organism evidence="2 3">
    <name type="scientific">Blautia obeum</name>
    <dbReference type="NCBI Taxonomy" id="40520"/>
    <lineage>
        <taxon>Bacteria</taxon>
        <taxon>Bacillati</taxon>
        <taxon>Bacillota</taxon>
        <taxon>Clostridia</taxon>
        <taxon>Lachnospirales</taxon>
        <taxon>Lachnospiraceae</taxon>
        <taxon>Blautia</taxon>
    </lineage>
</organism>
<sequence>MYNVKIKNYGNGQVQTRIYSHLIYTGDKEKPEKEELESNPFDDKPTKEVFDFDELEKEKERSLYTSMKRAKGKIYDYSRANVWDWFVTLTFAPDAVDRYNYTDCTRKLSVWLNNMRRDSETNFKYIVVPERHKDGAFHFHGLFAGCDSLGITYSGHCTKDGEKIYNIGRYKMGFTTATRVKKNEAVTKYITKYTTKDLMEHIKGKKKYWASRNLNLPVETTYSLEDVEKQSLHNELTMDDCLYYKSCMYNVGLTTHNVRYYEHVIS</sequence>
<evidence type="ECO:0000259" key="1">
    <source>
        <dbReference type="Pfam" id="PF23343"/>
    </source>
</evidence>
<dbReference type="InterPro" id="IPR056906">
    <property type="entry name" value="ORF2/G2P_dom"/>
</dbReference>
<evidence type="ECO:0000313" key="3">
    <source>
        <dbReference type="Proteomes" id="UP000283745"/>
    </source>
</evidence>
<proteinExistence type="predicted"/>
<protein>
    <recommendedName>
        <fullName evidence="1">Replication-associated protein ORF2/G2P domain-containing protein</fullName>
    </recommendedName>
</protein>
<dbReference type="RefSeq" id="WP_118048754.1">
    <property type="nucleotide sequence ID" value="NZ_CABJFK010000001.1"/>
</dbReference>